<dbReference type="InterPro" id="IPR039134">
    <property type="entry name" value="SMUG1"/>
</dbReference>
<dbReference type="EMBL" id="QHJQ01000004">
    <property type="protein sequence ID" value="PXA04361.1"/>
    <property type="molecule type" value="Genomic_DNA"/>
</dbReference>
<evidence type="ECO:0000256" key="1">
    <source>
        <dbReference type="ARBA" id="ARBA00007889"/>
    </source>
</evidence>
<evidence type="ECO:0000313" key="7">
    <source>
        <dbReference type="EMBL" id="PXA04361.1"/>
    </source>
</evidence>
<dbReference type="Gene3D" id="3.40.470.10">
    <property type="entry name" value="Uracil-DNA glycosylase-like domain"/>
    <property type="match status" value="1"/>
</dbReference>
<comment type="caution">
    <text evidence="7">The sequence shown here is derived from an EMBL/GenBank/DDBJ whole genome shotgun (WGS) entry which is preliminary data.</text>
</comment>
<proteinExistence type="inferred from homology"/>
<dbReference type="CDD" id="cd19374">
    <property type="entry name" value="UDG-F3_SMUG1-like"/>
    <property type="match status" value="1"/>
</dbReference>
<dbReference type="RefSeq" id="WP_110130814.1">
    <property type="nucleotide sequence ID" value="NZ_QHJQ01000004.1"/>
</dbReference>
<evidence type="ECO:0000256" key="3">
    <source>
        <dbReference type="ARBA" id="ARBA00022801"/>
    </source>
</evidence>
<name>A0A317ZLV2_9BACT</name>
<dbReference type="InterPro" id="IPR005122">
    <property type="entry name" value="Uracil-DNA_glycosylase-like"/>
</dbReference>
<evidence type="ECO:0000256" key="5">
    <source>
        <dbReference type="ARBA" id="ARBA00023204"/>
    </source>
</evidence>
<accession>A0A317ZLV2</accession>
<dbReference type="InterPro" id="IPR036895">
    <property type="entry name" value="Uracil-DNA_glycosylase-like_sf"/>
</dbReference>
<dbReference type="Pfam" id="PF03167">
    <property type="entry name" value="UDG"/>
    <property type="match status" value="1"/>
</dbReference>
<dbReference type="AlphaFoldDB" id="A0A317ZLV2"/>
<feature type="domain" description="Uracil-DNA glycosylase-like" evidence="6">
    <location>
        <begin position="49"/>
        <end position="221"/>
    </location>
</feature>
<protein>
    <submittedName>
        <fullName evidence="7">Single-stranded DNA-binding protein</fullName>
    </submittedName>
</protein>
<keyword evidence="3" id="KW-0378">Hydrolase</keyword>
<keyword evidence="4 7" id="KW-0238">DNA-binding</keyword>
<dbReference type="SUPFAM" id="SSF52141">
    <property type="entry name" value="Uracil-DNA glycosylase-like"/>
    <property type="match status" value="1"/>
</dbReference>
<keyword evidence="5" id="KW-0234">DNA repair</keyword>
<keyword evidence="8" id="KW-1185">Reference proteome</keyword>
<comment type="similarity">
    <text evidence="1">Belongs to the uracil-DNA glycosylase (UDG) superfamily. SMUG1 family.</text>
</comment>
<reference evidence="7 8" key="1">
    <citation type="submission" date="2018-05" db="EMBL/GenBank/DDBJ databases">
        <title>Coraliomargarita sinensis sp. nov., isolated from a marine solar saltern.</title>
        <authorList>
            <person name="Zhou L.Y."/>
        </authorList>
    </citation>
    <scope>NUCLEOTIDE SEQUENCE [LARGE SCALE GENOMIC DNA]</scope>
    <source>
        <strain evidence="7 8">WN38</strain>
    </source>
</reference>
<evidence type="ECO:0000259" key="6">
    <source>
        <dbReference type="Pfam" id="PF03167"/>
    </source>
</evidence>
<dbReference type="GO" id="GO:0006284">
    <property type="term" value="P:base-excision repair"/>
    <property type="evidence" value="ECO:0007669"/>
    <property type="project" value="InterPro"/>
</dbReference>
<dbReference type="InParanoid" id="A0A317ZLV2"/>
<dbReference type="FunFam" id="3.40.470.10:FF:000005">
    <property type="entry name" value="Single-strand selective monofunctional uracil DNA glycosylase"/>
    <property type="match status" value="1"/>
</dbReference>
<keyword evidence="2" id="KW-0227">DNA damage</keyword>
<evidence type="ECO:0000256" key="2">
    <source>
        <dbReference type="ARBA" id="ARBA00022763"/>
    </source>
</evidence>
<dbReference type="GO" id="GO:0003677">
    <property type="term" value="F:DNA binding"/>
    <property type="evidence" value="ECO:0007669"/>
    <property type="project" value="UniProtKB-KW"/>
</dbReference>
<organism evidence="7 8">
    <name type="scientific">Coraliomargarita sinensis</name>
    <dbReference type="NCBI Taxonomy" id="2174842"/>
    <lineage>
        <taxon>Bacteria</taxon>
        <taxon>Pseudomonadati</taxon>
        <taxon>Verrucomicrobiota</taxon>
        <taxon>Opitutia</taxon>
        <taxon>Puniceicoccales</taxon>
        <taxon>Coraliomargaritaceae</taxon>
        <taxon>Coraliomargarita</taxon>
    </lineage>
</organism>
<dbReference type="GO" id="GO:0000703">
    <property type="term" value="F:oxidized pyrimidine nucleobase lesion DNA N-glycosylase activity"/>
    <property type="evidence" value="ECO:0007669"/>
    <property type="project" value="TreeGrafter"/>
</dbReference>
<evidence type="ECO:0000256" key="4">
    <source>
        <dbReference type="ARBA" id="ARBA00023125"/>
    </source>
</evidence>
<dbReference type="Proteomes" id="UP000247099">
    <property type="component" value="Unassembled WGS sequence"/>
</dbReference>
<dbReference type="PANTHER" id="PTHR13235:SF2">
    <property type="entry name" value="SINGLE-STRAND SELECTIVE MONOFUNCTIONAL URACIL DNA GLYCOSYLASE"/>
    <property type="match status" value="1"/>
</dbReference>
<dbReference type="PANTHER" id="PTHR13235">
    <property type="entry name" value="SINGLE-STRAND SELECTIVE MONOFUNCTIONAL URACIL DNA GLYCOSYLASE"/>
    <property type="match status" value="1"/>
</dbReference>
<dbReference type="GO" id="GO:0017065">
    <property type="term" value="F:single-strand selective uracil DNA N-glycosylase activity"/>
    <property type="evidence" value="ECO:0007669"/>
    <property type="project" value="InterPro"/>
</dbReference>
<gene>
    <name evidence="7" type="ORF">DDZ13_07460</name>
</gene>
<dbReference type="OrthoDB" id="267598at2"/>
<evidence type="ECO:0000313" key="8">
    <source>
        <dbReference type="Proteomes" id="UP000247099"/>
    </source>
</evidence>
<sequence>MSPSISDELAAAAQRLADTVDRFNFAEPTTHVYNPLRYAWAPHEQYIRKHGNSRKKVVFMGMNPGPFGMAQTGVPFGEIELVRDWVGVEANVLKPGDEHPKRPIEGFACTRSEVSGRRLWGALKERFGTSEAFFADHFIVNYCPLVFMEASGKNRTPDKMPAAETEPLYAACDQHLRELVEVLQPEWLIGVGAFAEGRAKQALDGMAIKFGRILHPSPASPAANRGWTEQATRQLVDLGIWEAE</sequence>